<dbReference type="EMBL" id="DRHY01000046">
    <property type="protein sequence ID" value="HEC73138.1"/>
    <property type="molecule type" value="Genomic_DNA"/>
</dbReference>
<dbReference type="AlphaFoldDB" id="A0A7C1W5L2"/>
<dbReference type="Proteomes" id="UP000886384">
    <property type="component" value="Unassembled WGS sequence"/>
</dbReference>
<evidence type="ECO:0000313" key="1">
    <source>
        <dbReference type="EMBL" id="HEC73138.1"/>
    </source>
</evidence>
<protein>
    <submittedName>
        <fullName evidence="1">Uncharacterized protein</fullName>
    </submittedName>
</protein>
<gene>
    <name evidence="1" type="ORF">ENI26_02060</name>
</gene>
<organism evidence="1">
    <name type="scientific">Methylophaga aminisulfidivorans</name>
    <dbReference type="NCBI Taxonomy" id="230105"/>
    <lineage>
        <taxon>Bacteria</taxon>
        <taxon>Pseudomonadati</taxon>
        <taxon>Pseudomonadota</taxon>
        <taxon>Gammaproteobacteria</taxon>
        <taxon>Thiotrichales</taxon>
        <taxon>Piscirickettsiaceae</taxon>
        <taxon>Methylophaga</taxon>
    </lineage>
</organism>
<accession>A0A7C1W5L2</accession>
<sequence length="97" mass="10895">MHTPLAKTNDPISSHAAGYKFANSEALKNHEAIILDLLNRYGKKTAKQLAEISQEESGSKALSHVQIARRLAGMKKKELIDCTNRKLTHEEVVWWAL</sequence>
<comment type="caution">
    <text evidence="1">The sequence shown here is derived from an EMBL/GenBank/DDBJ whole genome shotgun (WGS) entry which is preliminary data.</text>
</comment>
<proteinExistence type="predicted"/>
<name>A0A7C1W5L2_9GAMM</name>
<reference evidence="1" key="1">
    <citation type="journal article" date="2020" name="mSystems">
        <title>Genome- and Community-Level Interaction Insights into Carbon Utilization and Element Cycling Functions of Hydrothermarchaeota in Hydrothermal Sediment.</title>
        <authorList>
            <person name="Zhou Z."/>
            <person name="Liu Y."/>
            <person name="Xu W."/>
            <person name="Pan J."/>
            <person name="Luo Z.H."/>
            <person name="Li M."/>
        </authorList>
    </citation>
    <scope>NUCLEOTIDE SEQUENCE [LARGE SCALE GENOMIC DNA]</scope>
    <source>
        <strain evidence="1">HyVt-380</strain>
    </source>
</reference>